<dbReference type="InterPro" id="IPR053205">
    <property type="entry name" value="GHMP_kinase_L-arabinokinase"/>
</dbReference>
<organism evidence="2 3">
    <name type="scientific">Carnobacterium inhibens</name>
    <dbReference type="NCBI Taxonomy" id="147709"/>
    <lineage>
        <taxon>Bacteria</taxon>
        <taxon>Bacillati</taxon>
        <taxon>Bacillota</taxon>
        <taxon>Bacilli</taxon>
        <taxon>Lactobacillales</taxon>
        <taxon>Carnobacteriaceae</taxon>
        <taxon>Carnobacterium</taxon>
    </lineage>
</organism>
<sequence>MKYKWIAFYVSSHGFGHMTRCLAIIEEVLEKTDYRIYLVCGEFQNNFAKNYLMNYEDRIIFSDVCTDIGLINFQNTLKINNKELEENLWHFINSWETIVEKESQFLSKFDIHHIVSDISPIGALVGKKLKAKNIGISNFTWVEQYESLGIDKDIIEEFKIAYSNFDYFIEYPLALPMDNLNIPKKSIGFITRKIELNRVNEIKETYGKSIFVTCGKSANLKNISIKNYDGTIFTTSGIDILGSNKVIKLPVDTLDTQNYIAASDIVISKAGWSTISEAIVANRKLVLIEREDVLEDSRNIQKLKQQNRTISIKEEELKNIDILDIEQRIDKSVQLGVVNKIRENEESILNILGINAHSLV</sequence>
<dbReference type="SUPFAM" id="SSF53756">
    <property type="entry name" value="UDP-Glycosyltransferase/glycogen phosphorylase"/>
    <property type="match status" value="1"/>
</dbReference>
<dbReference type="Proteomes" id="UP000638836">
    <property type="component" value="Unassembled WGS sequence"/>
</dbReference>
<comment type="caution">
    <text evidence="2">The sequence shown here is derived from an EMBL/GenBank/DDBJ whole genome shotgun (WGS) entry which is preliminary data.</text>
</comment>
<dbReference type="Gene3D" id="3.40.50.2000">
    <property type="entry name" value="Glycogen Phosphorylase B"/>
    <property type="match status" value="1"/>
</dbReference>
<dbReference type="PANTHER" id="PTHR38134">
    <property type="entry name" value="SLR1395 PROTEIN"/>
    <property type="match status" value="1"/>
</dbReference>
<feature type="domain" description="Glycosyl transferase family 28 C-terminal" evidence="1">
    <location>
        <begin position="237"/>
        <end position="332"/>
    </location>
</feature>
<evidence type="ECO:0000313" key="3">
    <source>
        <dbReference type="Proteomes" id="UP000638836"/>
    </source>
</evidence>
<proteinExistence type="predicted"/>
<dbReference type="RefSeq" id="WP_187949035.1">
    <property type="nucleotide sequence ID" value="NZ_WNJQ01000008.1"/>
</dbReference>
<dbReference type="EMBL" id="WNJQ01000008">
    <property type="protein sequence ID" value="MBC9825931.1"/>
    <property type="molecule type" value="Genomic_DNA"/>
</dbReference>
<protein>
    <recommendedName>
        <fullName evidence="1">Glycosyl transferase family 28 C-terminal domain-containing protein</fullName>
    </recommendedName>
</protein>
<dbReference type="InterPro" id="IPR007235">
    <property type="entry name" value="Glyco_trans_28_C"/>
</dbReference>
<keyword evidence="3" id="KW-1185">Reference proteome</keyword>
<dbReference type="Pfam" id="PF04101">
    <property type="entry name" value="Glyco_tran_28_C"/>
    <property type="match status" value="1"/>
</dbReference>
<reference evidence="2 3" key="1">
    <citation type="journal article" date="2020" name="Microorganisms">
        <title>New Insight into Antimicrobial Compounds from Food and Marine-Sourced Carnobacterium Species through Phenotype and Genome Analyses.</title>
        <authorList>
            <person name="Begrem S."/>
            <person name="Ivaniuk F."/>
            <person name="Gigout-Chevalier F."/>
            <person name="Kolypczuk L."/>
            <person name="Bonnetot S."/>
            <person name="Leroi F."/>
            <person name="Grovel O."/>
            <person name="Delbarre-Ladrat C."/>
            <person name="Passerini D."/>
        </authorList>
    </citation>
    <scope>NUCLEOTIDE SEQUENCE [LARGE SCALE GENOMIC DNA]</scope>
    <source>
        <strain evidence="2 3">MIP2551</strain>
    </source>
</reference>
<name>A0ABR7TD78_9LACT</name>
<dbReference type="PANTHER" id="PTHR38134:SF2">
    <property type="entry name" value="GALACTOKINASE"/>
    <property type="match status" value="1"/>
</dbReference>
<evidence type="ECO:0000259" key="1">
    <source>
        <dbReference type="Pfam" id="PF04101"/>
    </source>
</evidence>
<evidence type="ECO:0000313" key="2">
    <source>
        <dbReference type="EMBL" id="MBC9825931.1"/>
    </source>
</evidence>
<accession>A0ABR7TD78</accession>
<gene>
    <name evidence="2" type="ORF">GLO26_08890</name>
</gene>